<evidence type="ECO:0008006" key="3">
    <source>
        <dbReference type="Google" id="ProtNLM"/>
    </source>
</evidence>
<gene>
    <name evidence="1" type="ordered locus">TDE_0429</name>
</gene>
<evidence type="ECO:0000313" key="1">
    <source>
        <dbReference type="EMBL" id="AAS10924.1"/>
    </source>
</evidence>
<dbReference type="Proteomes" id="UP000008212">
    <property type="component" value="Chromosome"/>
</dbReference>
<dbReference type="KEGG" id="tde:TDE_0429"/>
<dbReference type="HOGENOM" id="CLU_201993_0_0_12"/>
<accession>Q73QL4</accession>
<organism evidence="1 2">
    <name type="scientific">Treponema denticola (strain ATCC 35405 / DSM 14222 / CIP 103919 / JCM 8153 / KCTC 15104)</name>
    <dbReference type="NCBI Taxonomy" id="243275"/>
    <lineage>
        <taxon>Bacteria</taxon>
        <taxon>Pseudomonadati</taxon>
        <taxon>Spirochaetota</taxon>
        <taxon>Spirochaetia</taxon>
        <taxon>Spirochaetales</taxon>
        <taxon>Treponemataceae</taxon>
        <taxon>Treponema</taxon>
    </lineage>
</organism>
<keyword evidence="2" id="KW-1185">Reference proteome</keyword>
<dbReference type="STRING" id="243275.TDE_0429"/>
<dbReference type="EMBL" id="AE017226">
    <property type="protein sequence ID" value="AAS10924.1"/>
    <property type="molecule type" value="Genomic_DNA"/>
</dbReference>
<protein>
    <recommendedName>
        <fullName evidence="3">Lipoprotein</fullName>
    </recommendedName>
</protein>
<evidence type="ECO:0000313" key="2">
    <source>
        <dbReference type="Proteomes" id="UP000008212"/>
    </source>
</evidence>
<dbReference type="PROSITE" id="PS51257">
    <property type="entry name" value="PROKAR_LIPOPROTEIN"/>
    <property type="match status" value="1"/>
</dbReference>
<sequence length="72" mass="8493">MQSKNRFFIAIIFILILLYGCKTTDTSKKQNYSQAEYFNMAESTAKEKKTEQELYTIIQKPLKQTRLILKPI</sequence>
<reference evidence="1 2" key="1">
    <citation type="journal article" date="2004" name="Proc. Natl. Acad. Sci. U.S.A.">
        <title>Comparison of the genome of the oral pathogen Treponema denticola with other spirochete genomes.</title>
        <authorList>
            <person name="Seshadri R."/>
            <person name="Myers G.S."/>
            <person name="Tettelin H."/>
            <person name="Eisen J.A."/>
            <person name="Heidelberg J.F."/>
            <person name="Dodson R.J."/>
            <person name="Davidsen T.M."/>
            <person name="DeBoy R.T."/>
            <person name="Fouts D.E."/>
            <person name="Haft D.H."/>
            <person name="Selengut J."/>
            <person name="Ren Q."/>
            <person name="Brinkac L.M."/>
            <person name="Madupu R."/>
            <person name="Kolonay J."/>
            <person name="Durkin S.A."/>
            <person name="Daugherty S.C."/>
            <person name="Shetty J."/>
            <person name="Shvartsbeyn A."/>
            <person name="Gebregeorgis E."/>
            <person name="Geer K."/>
            <person name="Tsegaye G."/>
            <person name="Malek J."/>
            <person name="Ayodeji B."/>
            <person name="Shatsman S."/>
            <person name="McLeod M.P."/>
            <person name="Smajs D."/>
            <person name="Howell J.K."/>
            <person name="Pal S."/>
            <person name="Amin A."/>
            <person name="Vashisth P."/>
            <person name="McNeill T.Z."/>
            <person name="Xiang Q."/>
            <person name="Sodergren E."/>
            <person name="Baca E."/>
            <person name="Weinstock G.M."/>
            <person name="Norris S.J."/>
            <person name="Fraser C.M."/>
            <person name="Paulsen I.T."/>
        </authorList>
    </citation>
    <scope>NUCLEOTIDE SEQUENCE [LARGE SCALE GENOMIC DNA]</scope>
    <source>
        <strain evidence="2">ATCC 35405 / DSM 14222 / CIP 103919 / JCM 8153 / KCTC 15104</strain>
    </source>
</reference>
<dbReference type="PaxDb" id="243275-TDE_0429"/>
<dbReference type="AlphaFoldDB" id="Q73QL4"/>
<proteinExistence type="predicted"/>
<dbReference type="PATRIC" id="fig|243275.7.peg.416"/>
<name>Q73QL4_TREDE</name>